<feature type="domain" description="Gfo/Idh/MocA-like oxidoreductase N-terminal" evidence="3">
    <location>
        <begin position="7"/>
        <end position="128"/>
    </location>
</feature>
<dbReference type="PANTHER" id="PTHR43818:SF11">
    <property type="entry name" value="BCDNA.GH03377"/>
    <property type="match status" value="1"/>
</dbReference>
<keyword evidence="6" id="KW-1185">Reference proteome</keyword>
<dbReference type="Pfam" id="PF02894">
    <property type="entry name" value="GFO_IDH_MocA_C"/>
    <property type="match status" value="1"/>
</dbReference>
<dbReference type="GO" id="GO:0016491">
    <property type="term" value="F:oxidoreductase activity"/>
    <property type="evidence" value="ECO:0007669"/>
    <property type="project" value="UniProtKB-KW"/>
</dbReference>
<dbReference type="Gene3D" id="3.40.50.720">
    <property type="entry name" value="NAD(P)-binding Rossmann-like Domain"/>
    <property type="match status" value="1"/>
</dbReference>
<comment type="similarity">
    <text evidence="1">Belongs to the Gfo/Idh/MocA family.</text>
</comment>
<dbReference type="SUPFAM" id="SSF55347">
    <property type="entry name" value="Glyceraldehyde-3-phosphate dehydrogenase-like, C-terminal domain"/>
    <property type="match status" value="1"/>
</dbReference>
<proteinExistence type="inferred from homology"/>
<comment type="caution">
    <text evidence="5">The sequence shown here is derived from an EMBL/GenBank/DDBJ whole genome shotgun (WGS) entry which is preliminary data.</text>
</comment>
<evidence type="ECO:0000313" key="5">
    <source>
        <dbReference type="EMBL" id="NOU91795.1"/>
    </source>
</evidence>
<organism evidence="5 6">
    <name type="scientific">Paenibacillus foliorum</name>
    <dbReference type="NCBI Taxonomy" id="2654974"/>
    <lineage>
        <taxon>Bacteria</taxon>
        <taxon>Bacillati</taxon>
        <taxon>Bacillota</taxon>
        <taxon>Bacilli</taxon>
        <taxon>Bacillales</taxon>
        <taxon>Paenibacillaceae</taxon>
        <taxon>Paenibacillus</taxon>
    </lineage>
</organism>
<dbReference type="PANTHER" id="PTHR43818">
    <property type="entry name" value="BCDNA.GH03377"/>
    <property type="match status" value="1"/>
</dbReference>
<dbReference type="InterPro" id="IPR050463">
    <property type="entry name" value="Gfo/Idh/MocA_oxidrdct_glycsds"/>
</dbReference>
<protein>
    <recommendedName>
        <fullName evidence="7">Gfo/Idh/MocA family oxidoreductase</fullName>
    </recommendedName>
</protein>
<evidence type="ECO:0000256" key="2">
    <source>
        <dbReference type="ARBA" id="ARBA00023002"/>
    </source>
</evidence>
<dbReference type="Proteomes" id="UP000641588">
    <property type="component" value="Unassembled WGS sequence"/>
</dbReference>
<dbReference type="EMBL" id="WHOD01000003">
    <property type="protein sequence ID" value="NOU91795.1"/>
    <property type="molecule type" value="Genomic_DNA"/>
</dbReference>
<gene>
    <name evidence="5" type="ORF">GC093_00890</name>
</gene>
<keyword evidence="2" id="KW-0560">Oxidoreductase</keyword>
<dbReference type="Gene3D" id="3.30.360.10">
    <property type="entry name" value="Dihydrodipicolinate Reductase, domain 2"/>
    <property type="match status" value="1"/>
</dbReference>
<evidence type="ECO:0000313" key="6">
    <source>
        <dbReference type="Proteomes" id="UP000641588"/>
    </source>
</evidence>
<dbReference type="RefSeq" id="WP_171649954.1">
    <property type="nucleotide sequence ID" value="NZ_WHOD01000003.1"/>
</dbReference>
<sequence>MHSNKQIRLGIIGMGKVTVQRHIPSISSINNPHVQLLAVADAKPGLAAKIAEDLTIPYAFEDYKQLLAMDEINAVSICTPTFTHATIAIDALQAGKHVYLEKPATMNETEMREVMKAAKESGKVFIVGSNGMLQNQMLMFKRMIDNNELGEVFNVSITRSYPRSADSSKRKTIGGDGISMESASHNVEWALFFLGDPKPVSVTGVGYYKYDNISIPLEQREADEVDDCSLALIQFDNGSSFMYKAMRSAAAPAEYEVSIQGDMGLIKYDVNKCYKEQSDDCIRIYTQHEAGHLSETRPLISCGKTHAAMYKHFFECIAEGKESYISNGERSVVVMKVLDALKLSMKNKGKQILLD</sequence>
<evidence type="ECO:0000259" key="4">
    <source>
        <dbReference type="Pfam" id="PF02894"/>
    </source>
</evidence>
<name>A0A972JYK7_9BACL</name>
<accession>A0A972JYK7</accession>
<dbReference type="Pfam" id="PF01408">
    <property type="entry name" value="GFO_IDH_MocA"/>
    <property type="match status" value="1"/>
</dbReference>
<feature type="domain" description="Gfo/Idh/MocA-like oxidoreductase C-terminal" evidence="4">
    <location>
        <begin position="141"/>
        <end position="349"/>
    </location>
</feature>
<reference evidence="5" key="1">
    <citation type="submission" date="2019-10" db="EMBL/GenBank/DDBJ databases">
        <title>Description of Paenibacillus glebae sp. nov.</title>
        <authorList>
            <person name="Carlier A."/>
            <person name="Qi S."/>
        </authorList>
    </citation>
    <scope>NUCLEOTIDE SEQUENCE</scope>
    <source>
        <strain evidence="5">LMG 31456</strain>
    </source>
</reference>
<dbReference type="InterPro" id="IPR004104">
    <property type="entry name" value="Gfo/Idh/MocA-like_OxRdtase_C"/>
</dbReference>
<dbReference type="SUPFAM" id="SSF51735">
    <property type="entry name" value="NAD(P)-binding Rossmann-fold domains"/>
    <property type="match status" value="1"/>
</dbReference>
<dbReference type="GO" id="GO:0000166">
    <property type="term" value="F:nucleotide binding"/>
    <property type="evidence" value="ECO:0007669"/>
    <property type="project" value="InterPro"/>
</dbReference>
<evidence type="ECO:0008006" key="7">
    <source>
        <dbReference type="Google" id="ProtNLM"/>
    </source>
</evidence>
<dbReference type="InterPro" id="IPR000683">
    <property type="entry name" value="Gfo/Idh/MocA-like_OxRdtase_N"/>
</dbReference>
<dbReference type="InterPro" id="IPR036291">
    <property type="entry name" value="NAD(P)-bd_dom_sf"/>
</dbReference>
<dbReference type="AlphaFoldDB" id="A0A972JYK7"/>
<evidence type="ECO:0000256" key="1">
    <source>
        <dbReference type="ARBA" id="ARBA00010928"/>
    </source>
</evidence>
<evidence type="ECO:0000259" key="3">
    <source>
        <dbReference type="Pfam" id="PF01408"/>
    </source>
</evidence>